<sequence>MARIQTKREPVTQSLLYITPCSHHRDIELTSDLGWELKATLSYIYFSPFGRILASKRPKW</sequence>
<name>A0A3Q3XC11_MOLML</name>
<reference evidence="1" key="2">
    <citation type="submission" date="2025-09" db="UniProtKB">
        <authorList>
            <consortium name="Ensembl"/>
        </authorList>
    </citation>
    <scope>IDENTIFICATION</scope>
</reference>
<reference evidence="1" key="1">
    <citation type="submission" date="2025-08" db="UniProtKB">
        <authorList>
            <consortium name="Ensembl"/>
        </authorList>
    </citation>
    <scope>IDENTIFICATION</scope>
</reference>
<keyword evidence="2" id="KW-1185">Reference proteome</keyword>
<dbReference type="Proteomes" id="UP000261620">
    <property type="component" value="Unplaced"/>
</dbReference>
<protein>
    <submittedName>
        <fullName evidence="1">Uncharacterized protein</fullName>
    </submittedName>
</protein>
<dbReference type="AlphaFoldDB" id="A0A3Q3XC11"/>
<evidence type="ECO:0000313" key="1">
    <source>
        <dbReference type="Ensembl" id="ENSMMOP00000025880.1"/>
    </source>
</evidence>
<organism evidence="1 2">
    <name type="scientific">Mola mola</name>
    <name type="common">Ocean sunfish</name>
    <name type="synonym">Tetraodon mola</name>
    <dbReference type="NCBI Taxonomy" id="94237"/>
    <lineage>
        <taxon>Eukaryota</taxon>
        <taxon>Metazoa</taxon>
        <taxon>Chordata</taxon>
        <taxon>Craniata</taxon>
        <taxon>Vertebrata</taxon>
        <taxon>Euteleostomi</taxon>
        <taxon>Actinopterygii</taxon>
        <taxon>Neopterygii</taxon>
        <taxon>Teleostei</taxon>
        <taxon>Neoteleostei</taxon>
        <taxon>Acanthomorphata</taxon>
        <taxon>Eupercaria</taxon>
        <taxon>Tetraodontiformes</taxon>
        <taxon>Molidae</taxon>
        <taxon>Mola</taxon>
    </lineage>
</organism>
<evidence type="ECO:0000313" key="2">
    <source>
        <dbReference type="Proteomes" id="UP000261620"/>
    </source>
</evidence>
<dbReference type="Ensembl" id="ENSMMOT00000026319.1">
    <property type="protein sequence ID" value="ENSMMOP00000025880.1"/>
    <property type="gene ID" value="ENSMMOG00000019631.1"/>
</dbReference>
<accession>A0A3Q3XC11</accession>
<proteinExistence type="predicted"/>